<keyword evidence="6 7" id="KW-0472">Membrane</keyword>
<comment type="subcellular location">
    <subcellularLocation>
        <location evidence="1">Endomembrane system</location>
        <topology evidence="1">Multi-pass membrane protein</topology>
    </subcellularLocation>
    <subcellularLocation>
        <location evidence="7">Vacuole membrane</location>
        <topology evidence="7">Multi-pass membrane protein</topology>
    </subcellularLocation>
</comment>
<feature type="transmembrane region" description="Helical" evidence="7">
    <location>
        <begin position="178"/>
        <end position="199"/>
    </location>
</feature>
<name>A0A9P5SNG7_9FUNG</name>
<protein>
    <recommendedName>
        <fullName evidence="7">Autophagy-related protein</fullName>
    </recommendedName>
</protein>
<gene>
    <name evidence="8" type="primary">ATG22_4</name>
    <name evidence="8" type="ORF">BG006_005846</name>
</gene>
<evidence type="ECO:0000313" key="9">
    <source>
        <dbReference type="Proteomes" id="UP000696485"/>
    </source>
</evidence>
<feature type="transmembrane region" description="Helical" evidence="7">
    <location>
        <begin position="429"/>
        <end position="451"/>
    </location>
</feature>
<feature type="transmembrane region" description="Helical" evidence="7">
    <location>
        <begin position="397"/>
        <end position="417"/>
    </location>
</feature>
<dbReference type="Gene3D" id="1.20.1250.20">
    <property type="entry name" value="MFS general substrate transporter like domains"/>
    <property type="match status" value="1"/>
</dbReference>
<keyword evidence="5 7" id="KW-1133">Transmembrane helix</keyword>
<feature type="transmembrane region" description="Helical" evidence="7">
    <location>
        <begin position="463"/>
        <end position="486"/>
    </location>
</feature>
<feature type="transmembrane region" description="Helical" evidence="7">
    <location>
        <begin position="244"/>
        <end position="264"/>
    </location>
</feature>
<keyword evidence="7" id="KW-0029">Amino-acid transport</keyword>
<feature type="transmembrane region" description="Helical" evidence="7">
    <location>
        <begin position="329"/>
        <end position="352"/>
    </location>
</feature>
<keyword evidence="7" id="KW-0072">Autophagy</keyword>
<reference evidence="8" key="1">
    <citation type="journal article" date="2020" name="Fungal Divers.">
        <title>Resolving the Mortierellaceae phylogeny through synthesis of multi-gene phylogenetics and phylogenomics.</title>
        <authorList>
            <person name="Vandepol N."/>
            <person name="Liber J."/>
            <person name="Desiro A."/>
            <person name="Na H."/>
            <person name="Kennedy M."/>
            <person name="Barry K."/>
            <person name="Grigoriev I.V."/>
            <person name="Miller A.N."/>
            <person name="O'Donnell K."/>
            <person name="Stajich J.E."/>
            <person name="Bonito G."/>
        </authorList>
    </citation>
    <scope>NUCLEOTIDE SEQUENCE</scope>
    <source>
        <strain evidence="8">NVP1</strain>
    </source>
</reference>
<dbReference type="GO" id="GO:0012505">
    <property type="term" value="C:endomembrane system"/>
    <property type="evidence" value="ECO:0007669"/>
    <property type="project" value="UniProtKB-SubCell"/>
</dbReference>
<organism evidence="8 9">
    <name type="scientific">Podila minutissima</name>
    <dbReference type="NCBI Taxonomy" id="64525"/>
    <lineage>
        <taxon>Eukaryota</taxon>
        <taxon>Fungi</taxon>
        <taxon>Fungi incertae sedis</taxon>
        <taxon>Mucoromycota</taxon>
        <taxon>Mortierellomycotina</taxon>
        <taxon>Mortierellomycetes</taxon>
        <taxon>Mortierellales</taxon>
        <taxon>Mortierellaceae</taxon>
        <taxon>Podila</taxon>
    </lineage>
</organism>
<dbReference type="InterPro" id="IPR036259">
    <property type="entry name" value="MFS_trans_sf"/>
</dbReference>
<evidence type="ECO:0000256" key="6">
    <source>
        <dbReference type="ARBA" id="ARBA00023136"/>
    </source>
</evidence>
<dbReference type="PANTHER" id="PTHR23519">
    <property type="entry name" value="AUTOPHAGY-RELATED PROTEIN 22"/>
    <property type="match status" value="1"/>
</dbReference>
<accession>A0A9P5SNG7</accession>
<dbReference type="PANTHER" id="PTHR23519:SF1">
    <property type="entry name" value="AUTOPHAGY-RELATED PROTEIN 22"/>
    <property type="match status" value="1"/>
</dbReference>
<evidence type="ECO:0000313" key="8">
    <source>
        <dbReference type="EMBL" id="KAF9331295.1"/>
    </source>
</evidence>
<feature type="transmembrane region" description="Helical" evidence="7">
    <location>
        <begin position="270"/>
        <end position="290"/>
    </location>
</feature>
<comment type="caution">
    <text evidence="8">The sequence shown here is derived from an EMBL/GenBank/DDBJ whole genome shotgun (WGS) entry which is preliminary data.</text>
</comment>
<dbReference type="GO" id="GO:0005774">
    <property type="term" value="C:vacuolar membrane"/>
    <property type="evidence" value="ECO:0007669"/>
    <property type="project" value="UniProtKB-SubCell"/>
</dbReference>
<dbReference type="AlphaFoldDB" id="A0A9P5SNG7"/>
<dbReference type="EMBL" id="JAAAUY010000333">
    <property type="protein sequence ID" value="KAF9331295.1"/>
    <property type="molecule type" value="Genomic_DNA"/>
</dbReference>
<dbReference type="InterPro" id="IPR024671">
    <property type="entry name" value="Atg22-like"/>
</dbReference>
<evidence type="ECO:0000256" key="7">
    <source>
        <dbReference type="RuleBase" id="RU363073"/>
    </source>
</evidence>
<dbReference type="Pfam" id="PF11700">
    <property type="entry name" value="ATG22"/>
    <property type="match status" value="1"/>
</dbReference>
<evidence type="ECO:0000256" key="5">
    <source>
        <dbReference type="ARBA" id="ARBA00022989"/>
    </source>
</evidence>
<evidence type="ECO:0000256" key="1">
    <source>
        <dbReference type="ARBA" id="ARBA00004127"/>
    </source>
</evidence>
<dbReference type="InterPro" id="IPR050495">
    <property type="entry name" value="ATG22/LtaA_families"/>
</dbReference>
<feature type="transmembrane region" description="Helical" evidence="7">
    <location>
        <begin position="364"/>
        <end position="385"/>
    </location>
</feature>
<dbReference type="Proteomes" id="UP000696485">
    <property type="component" value="Unassembled WGS sequence"/>
</dbReference>
<keyword evidence="9" id="KW-1185">Reference proteome</keyword>
<keyword evidence="3 7" id="KW-0813">Transport</keyword>
<keyword evidence="4 7" id="KW-0812">Transmembrane</keyword>
<dbReference type="GO" id="GO:0006865">
    <property type="term" value="P:amino acid transport"/>
    <property type="evidence" value="ECO:0007669"/>
    <property type="project" value="UniProtKB-KW"/>
</dbReference>
<evidence type="ECO:0000256" key="4">
    <source>
        <dbReference type="ARBA" id="ARBA00022692"/>
    </source>
</evidence>
<comment type="similarity">
    <text evidence="2 7">Belongs to the ATG22 family.</text>
</comment>
<proteinExistence type="inferred from homology"/>
<feature type="transmembrane region" description="Helical" evidence="7">
    <location>
        <begin position="50"/>
        <end position="76"/>
    </location>
</feature>
<comment type="function">
    <text evidence="7">Vacuolar effluxer which mediate the efflux of amino acids resulting from autophagic degradation. The release of autophagic amino acids allows the maintenance of protein synthesis and viability during nitrogen starvation.</text>
</comment>
<dbReference type="SUPFAM" id="SSF103473">
    <property type="entry name" value="MFS general substrate transporter"/>
    <property type="match status" value="1"/>
</dbReference>
<feature type="transmembrane region" description="Helical" evidence="7">
    <location>
        <begin position="153"/>
        <end position="172"/>
    </location>
</feature>
<sequence>MTDSGTEPTPSPYPDTKLGRFKHKLFFNDPKDAVELQPHLSQRLTRKSEFWGFFAFGFGYYAYANVCSSLLVPILLQQVARGAAHLESDPLSLCPESDDDIAAGDRCLVPFGWILVSPTSYVLLSGVISTWLMVAVALGTSALADHGRVSRKFMVFFCSMQCLFGSLMFIGVLKPQLWWLTSTAYIIATVFGGAVLNFYDAHISILSRHHPDAVRALAKYGPISKEYNEAKTKIQTFLSGGASAAGYSGGLIITVVVALILMFTEGTTLIVAYCIILVCVYILFFNGMYLKLSYQRTFPPLPEGASWLTFGYVRIARTARKAAQLKTMFFFLICWFILGDGLAAASSMAILIAQDSLQLSSTGLIGAALIQLVTAGLGMVFWIWIQNSKGVAPLKIVIVNTCCFGMLPAYCLLGLIPSSPIGLKQEWELYMLAAFFGFFSGAIYSSNRVVFAQFIPYGHENEMFALYEMSSVSSSWIAPLVCTAIIESSSVRHTWAFLVTQFFLPAFMLLFVDVDKGRADANAFYEKEQAAKKQALLDSATKMVQDGSGFEQEKDVLKTV</sequence>
<dbReference type="GO" id="GO:0006914">
    <property type="term" value="P:autophagy"/>
    <property type="evidence" value="ECO:0007669"/>
    <property type="project" value="UniProtKB-KW"/>
</dbReference>
<feature type="transmembrane region" description="Helical" evidence="7">
    <location>
        <begin position="492"/>
        <end position="512"/>
    </location>
</feature>
<evidence type="ECO:0000256" key="3">
    <source>
        <dbReference type="ARBA" id="ARBA00022448"/>
    </source>
</evidence>
<keyword evidence="7" id="KW-0926">Vacuole</keyword>
<evidence type="ECO:0000256" key="2">
    <source>
        <dbReference type="ARBA" id="ARBA00006978"/>
    </source>
</evidence>
<feature type="transmembrane region" description="Helical" evidence="7">
    <location>
        <begin position="121"/>
        <end position="141"/>
    </location>
</feature>